<feature type="region of interest" description="Disordered" evidence="1">
    <location>
        <begin position="121"/>
        <end position="145"/>
    </location>
</feature>
<feature type="non-terminal residue" evidence="2">
    <location>
        <position position="310"/>
    </location>
</feature>
<reference evidence="2 3" key="2">
    <citation type="journal article" date="2012" name="Open Biol.">
        <title>Characteristics of nucleosomes and linker DNA regions on the genome of the basidiomycete Mixia osmundae revealed by mono- and dinucleosome mapping.</title>
        <authorList>
            <person name="Nishida H."/>
            <person name="Kondo S."/>
            <person name="Matsumoto T."/>
            <person name="Suzuki Y."/>
            <person name="Yoshikawa H."/>
            <person name="Taylor T.D."/>
            <person name="Sugiyama J."/>
        </authorList>
    </citation>
    <scope>NUCLEOTIDE SEQUENCE [LARGE SCALE GENOMIC DNA]</scope>
    <source>
        <strain evidence="3">CBS 9802 / IAM 14324 / JCM 22182 / KY 12970</strain>
    </source>
</reference>
<feature type="region of interest" description="Disordered" evidence="1">
    <location>
        <begin position="211"/>
        <end position="295"/>
    </location>
</feature>
<dbReference type="AlphaFoldDB" id="G7DWF3"/>
<accession>G7DWF3</accession>
<dbReference type="Proteomes" id="UP000009131">
    <property type="component" value="Unassembled WGS sequence"/>
</dbReference>
<gene>
    <name evidence="2" type="primary">Mo01568</name>
    <name evidence="2" type="ORF">E5Q_01568</name>
</gene>
<evidence type="ECO:0000313" key="3">
    <source>
        <dbReference type="Proteomes" id="UP000009131"/>
    </source>
</evidence>
<feature type="region of interest" description="Disordered" evidence="1">
    <location>
        <begin position="19"/>
        <end position="87"/>
    </location>
</feature>
<dbReference type="HOGENOM" id="CLU_053372_0_0_1"/>
<proteinExistence type="predicted"/>
<comment type="caution">
    <text evidence="2">The sequence shown here is derived from an EMBL/GenBank/DDBJ whole genome shotgun (WGS) entry which is preliminary data.</text>
</comment>
<organism evidence="2 3">
    <name type="scientific">Mixia osmundae (strain CBS 9802 / IAM 14324 / JCM 22182 / KY 12970)</name>
    <dbReference type="NCBI Taxonomy" id="764103"/>
    <lineage>
        <taxon>Eukaryota</taxon>
        <taxon>Fungi</taxon>
        <taxon>Dikarya</taxon>
        <taxon>Basidiomycota</taxon>
        <taxon>Pucciniomycotina</taxon>
        <taxon>Mixiomycetes</taxon>
        <taxon>Mixiales</taxon>
        <taxon>Mixiaceae</taxon>
        <taxon>Mixia</taxon>
    </lineage>
</organism>
<protein>
    <submittedName>
        <fullName evidence="2">Uncharacterized protein</fullName>
    </submittedName>
</protein>
<reference evidence="2 3" key="1">
    <citation type="journal article" date="2011" name="J. Gen. Appl. Microbiol.">
        <title>Draft genome sequencing of the enigmatic basidiomycete Mixia osmundae.</title>
        <authorList>
            <person name="Nishida H."/>
            <person name="Nagatsuka Y."/>
            <person name="Sugiyama J."/>
        </authorList>
    </citation>
    <scope>NUCLEOTIDE SEQUENCE [LARGE SCALE GENOMIC DNA]</scope>
    <source>
        <strain evidence="3">CBS 9802 / IAM 14324 / JCM 22182 / KY 12970</strain>
    </source>
</reference>
<keyword evidence="3" id="KW-1185">Reference proteome</keyword>
<dbReference type="EMBL" id="BABT02000051">
    <property type="protein sequence ID" value="GAA94913.1"/>
    <property type="molecule type" value="Genomic_DNA"/>
</dbReference>
<name>G7DWF3_MIXOS</name>
<evidence type="ECO:0000313" key="2">
    <source>
        <dbReference type="EMBL" id="GAA94913.1"/>
    </source>
</evidence>
<evidence type="ECO:0000256" key="1">
    <source>
        <dbReference type="SAM" id="MobiDB-lite"/>
    </source>
</evidence>
<dbReference type="InParanoid" id="G7DWF3"/>
<sequence>MALLLDADEVWLTNSSISGGSIEQRSSAPDHPTADDSLPTYATAPSNPAGQGQASHSHRAVVHNPHAMPRASTSSNTGARSRGYYSAPDDAVNLADRTTSNIAVERALGIYRIKMLPSRSPPRTPIMPSRKRVASASPAVSPTIPAHQRTRSWLASLGNLTKFRGSSTQVSDHSQTRALGNTSPIWSALHSNSLITPTRSNTDPMLRAVNESIRSPDSVSNERGRSRAGSGHGFAQDVFTGHPNSPAFDTGSASDSANPKLAHSRERMPGTYQYPSAASSLAHDEIEPPKTREPACFTNLDDATLLNITH</sequence>
<feature type="compositionally biased region" description="Basic and acidic residues" evidence="1">
    <location>
        <begin position="282"/>
        <end position="293"/>
    </location>
</feature>
<feature type="compositionally biased region" description="Polar residues" evidence="1">
    <location>
        <begin position="43"/>
        <end position="55"/>
    </location>
</feature>